<evidence type="ECO:0000256" key="2">
    <source>
        <dbReference type="ARBA" id="ARBA00022553"/>
    </source>
</evidence>
<evidence type="ECO:0000313" key="5">
    <source>
        <dbReference type="EMBL" id="CAK9054978.1"/>
    </source>
</evidence>
<dbReference type="PROSITE" id="PS50088">
    <property type="entry name" value="ANK_REPEAT"/>
    <property type="match status" value="4"/>
</dbReference>
<gene>
    <name evidence="5" type="ORF">CCMP2556_LOCUS27418</name>
</gene>
<feature type="domain" description="Carrier" evidence="4">
    <location>
        <begin position="17"/>
        <end position="98"/>
    </location>
</feature>
<dbReference type="Gene3D" id="3.40.50.150">
    <property type="entry name" value="Vaccinia Virus protein VP39"/>
    <property type="match status" value="1"/>
</dbReference>
<dbReference type="InterPro" id="IPR000241">
    <property type="entry name" value="RlmKL-like_Mtase"/>
</dbReference>
<dbReference type="SUPFAM" id="SSF143437">
    <property type="entry name" value="THUMP domain-like"/>
    <property type="match status" value="1"/>
</dbReference>
<dbReference type="SUPFAM" id="SSF47336">
    <property type="entry name" value="ACP-like"/>
    <property type="match status" value="1"/>
</dbReference>
<keyword evidence="6" id="KW-1185">Reference proteome</keyword>
<dbReference type="Pfam" id="PF00550">
    <property type="entry name" value="PP-binding"/>
    <property type="match status" value="1"/>
</dbReference>
<proteinExistence type="predicted"/>
<protein>
    <recommendedName>
        <fullName evidence="4">Carrier domain-containing protein</fullName>
    </recommendedName>
</protein>
<feature type="repeat" description="ANK" evidence="3">
    <location>
        <begin position="304"/>
        <end position="330"/>
    </location>
</feature>
<dbReference type="SMART" id="SM00248">
    <property type="entry name" value="ANK"/>
    <property type="match status" value="4"/>
</dbReference>
<name>A0ABP0MV25_9DINO</name>
<accession>A0ABP0MV25</accession>
<dbReference type="CDD" id="cd02440">
    <property type="entry name" value="AdoMet_MTases"/>
    <property type="match status" value="1"/>
</dbReference>
<evidence type="ECO:0000256" key="3">
    <source>
        <dbReference type="PROSITE-ProRule" id="PRU00023"/>
    </source>
</evidence>
<dbReference type="Pfam" id="PF01170">
    <property type="entry name" value="UPF0020"/>
    <property type="match status" value="1"/>
</dbReference>
<dbReference type="InterPro" id="IPR036770">
    <property type="entry name" value="Ankyrin_rpt-contain_sf"/>
</dbReference>
<dbReference type="InterPro" id="IPR009081">
    <property type="entry name" value="PP-bd_ACP"/>
</dbReference>
<sequence>MWPTSCWRGCWAWLQSKPQPVLEDVVAEAWCRVLALPSGGVQPSDSFVALGGESLLALRVCAALRYEFAGSEVPDDDEAPGGDQAQYGQLFGAFAVSELLRAPSLAAYCECLRLQGVTGALTSTTSISASHTGAERALEVLEETSGRRLLCQSARQRGAGAREALVRLLDSVSPQESARWCGATRDSGFNALHAAAQSGAVECLQLLLERKAKTTSTEAGAAMTPMHYAAMAQEPEALDSLLAAKAPLTVRDARGQSLLHAAARSGSSECLQRLLQRSKEKDGSRERPPRNTEARKLLEWSDRWARTAVHWAALNGHVEALKLLLEFKANAAPKPITEHQMAKRTHLTQEQPLELAQRVHGPDSEVVHLLQKALRQEGQWEEKEDEDAQLPQYVMTLSQGGLDRLALWELRRLKAKSIKRVQCRIFFRAACPPAALASLKSAEKVCAVVLHADGRDLATVLQGKGTDDEKLEVLAAWLVNAAGWPKAVATWWKFNGISQEDHEGGVLTFKITCRRSGKKFAQISSQGLAVVAASAITAQQGWRAQVRRPDMEIRILVSDSDLLLDLPLLVQNFMRIGGELSSSGMAAPVAWAMARCAELKPGETVLDPMCGKAVILVEAALSWPLCHYLGVDIDADQLTGANSNAFLAHASGARLDLLQGDACKLPLPDASVDVVICDIPYGRQYGTIEECRDTLYKAILKELDRVIQRGPAGRAILISSLEQDGKQKIVDCRSQEPWVFKEAQLESTEAVWRCTARRELKLGFLDASMFVLRRRVPGQQAGELPELSKRLWWETSAGRGDWASLKVSERPPMQSIRNREI</sequence>
<dbReference type="InterPro" id="IPR002110">
    <property type="entry name" value="Ankyrin_rpt"/>
</dbReference>
<dbReference type="InterPro" id="IPR036736">
    <property type="entry name" value="ACP-like_sf"/>
</dbReference>
<keyword evidence="2" id="KW-0597">Phosphoprotein</keyword>
<dbReference type="PROSITE" id="PS50297">
    <property type="entry name" value="ANK_REP_REGION"/>
    <property type="match status" value="2"/>
</dbReference>
<reference evidence="5 6" key="1">
    <citation type="submission" date="2024-02" db="EMBL/GenBank/DDBJ databases">
        <authorList>
            <person name="Chen Y."/>
            <person name="Shah S."/>
            <person name="Dougan E. K."/>
            <person name="Thang M."/>
            <person name="Chan C."/>
        </authorList>
    </citation>
    <scope>NUCLEOTIDE SEQUENCE [LARGE SCALE GENOMIC DNA]</scope>
</reference>
<dbReference type="SUPFAM" id="SSF48403">
    <property type="entry name" value="Ankyrin repeat"/>
    <property type="match status" value="1"/>
</dbReference>
<organism evidence="5 6">
    <name type="scientific">Durusdinium trenchii</name>
    <dbReference type="NCBI Taxonomy" id="1381693"/>
    <lineage>
        <taxon>Eukaryota</taxon>
        <taxon>Sar</taxon>
        <taxon>Alveolata</taxon>
        <taxon>Dinophyceae</taxon>
        <taxon>Suessiales</taxon>
        <taxon>Symbiodiniaceae</taxon>
        <taxon>Durusdinium</taxon>
    </lineage>
</organism>
<evidence type="ECO:0000259" key="4">
    <source>
        <dbReference type="PROSITE" id="PS50075"/>
    </source>
</evidence>
<dbReference type="Proteomes" id="UP001642484">
    <property type="component" value="Unassembled WGS sequence"/>
</dbReference>
<feature type="repeat" description="ANK" evidence="3">
    <location>
        <begin position="187"/>
        <end position="219"/>
    </location>
</feature>
<evidence type="ECO:0000256" key="1">
    <source>
        <dbReference type="ARBA" id="ARBA00022450"/>
    </source>
</evidence>
<feature type="repeat" description="ANK" evidence="3">
    <location>
        <begin position="254"/>
        <end position="286"/>
    </location>
</feature>
<dbReference type="PROSITE" id="PS50075">
    <property type="entry name" value="CARRIER"/>
    <property type="match status" value="1"/>
</dbReference>
<feature type="repeat" description="ANK" evidence="3">
    <location>
        <begin position="221"/>
        <end position="253"/>
    </location>
</feature>
<dbReference type="Pfam" id="PF12796">
    <property type="entry name" value="Ank_2"/>
    <property type="match status" value="1"/>
</dbReference>
<dbReference type="PANTHER" id="PTHR14911">
    <property type="entry name" value="THUMP DOMAIN-CONTAINING"/>
    <property type="match status" value="1"/>
</dbReference>
<dbReference type="EMBL" id="CAXAMN010019779">
    <property type="protein sequence ID" value="CAK9054978.1"/>
    <property type="molecule type" value="Genomic_DNA"/>
</dbReference>
<dbReference type="Gene3D" id="1.10.1200.10">
    <property type="entry name" value="ACP-like"/>
    <property type="match status" value="1"/>
</dbReference>
<dbReference type="InterPro" id="IPR029063">
    <property type="entry name" value="SAM-dependent_MTases_sf"/>
</dbReference>
<evidence type="ECO:0000313" key="6">
    <source>
        <dbReference type="Proteomes" id="UP001642484"/>
    </source>
</evidence>
<dbReference type="InterPro" id="IPR006162">
    <property type="entry name" value="Ppantetheine_attach_site"/>
</dbReference>
<keyword evidence="1" id="KW-0596">Phosphopantetheine</keyword>
<keyword evidence="3" id="KW-0040">ANK repeat</keyword>
<dbReference type="PROSITE" id="PS00012">
    <property type="entry name" value="PHOSPHOPANTETHEINE"/>
    <property type="match status" value="1"/>
</dbReference>
<dbReference type="SUPFAM" id="SSF53335">
    <property type="entry name" value="S-adenosyl-L-methionine-dependent methyltransferases"/>
    <property type="match status" value="1"/>
</dbReference>
<dbReference type="Gene3D" id="1.25.40.20">
    <property type="entry name" value="Ankyrin repeat-containing domain"/>
    <property type="match status" value="2"/>
</dbReference>
<comment type="caution">
    <text evidence="5">The sequence shown here is derived from an EMBL/GenBank/DDBJ whole genome shotgun (WGS) entry which is preliminary data.</text>
</comment>
<dbReference type="PANTHER" id="PTHR14911:SF1">
    <property type="entry name" value="THUMP DOMAIN-CONTAINING PROTEIN 2"/>
    <property type="match status" value="1"/>
</dbReference>
<dbReference type="Pfam" id="PF00023">
    <property type="entry name" value="Ank"/>
    <property type="match status" value="2"/>
</dbReference>